<accession>A0A0G2Y1K3</accession>
<evidence type="ECO:0000313" key="2">
    <source>
        <dbReference type="Proteomes" id="UP000241474"/>
    </source>
</evidence>
<dbReference type="EMBL" id="KM982401">
    <property type="protein sequence ID" value="AKI79550.1"/>
    <property type="molecule type" value="Genomic_DNA"/>
</dbReference>
<sequence>MDLITKFHLKNNLNRYNSFLEKAIKIHGNQYSYNKVYYITREDPVLIICNSCELSFLITPKKHLNKDTGQCPNCFPNKKQLRELQFIQQLLDIYGNQFDYSKISYQKSKYPVSIICAGCKFLIKKTPFELLKKKIHCPKCEPFKEYDSKSVVRCKITTQEFIKRAKERHGDRYDYSKTEYISMDDFVTIKCNNCNTEFNKKPKHHLKSVHKCCHIECKSIDKNQSPINSHRESILEKSKIITEKNTDNNQIESQEWLKWLNI</sequence>
<evidence type="ECO:0000313" key="1">
    <source>
        <dbReference type="EMBL" id="AKI79550.1"/>
    </source>
</evidence>
<name>A0A0G2Y1K3_MIMIV</name>
<proteinExistence type="predicted"/>
<reference evidence="1 2" key="1">
    <citation type="submission" date="2014-10" db="EMBL/GenBank/DDBJ databases">
        <title>Pan-genome analysis of Brazilian lineage A amoebal mimiviruses.</title>
        <authorList>
            <person name="Assis F.L."/>
            <person name="Abrahao J.S."/>
            <person name="Kroon E.G."/>
            <person name="Dornas F.P."/>
            <person name="Andrade K.R."/>
            <person name="Borato P.V.M."/>
            <person name="Pilotto M.R."/>
            <person name="Benamar S."/>
            <person name="LaScola B."/>
            <person name="Colson P."/>
        </authorList>
    </citation>
    <scope>NUCLEOTIDE SEQUENCE [LARGE SCALE GENOMIC DNA]</scope>
    <source>
        <strain evidence="1 2">Oyster</strain>
    </source>
</reference>
<protein>
    <submittedName>
        <fullName evidence="1">Uncharacterized protein</fullName>
    </submittedName>
</protein>
<dbReference type="Proteomes" id="UP000241474">
    <property type="component" value="Segment"/>
</dbReference>
<organism evidence="1 2">
    <name type="scientific">Acanthamoeba polyphaga mimivirus</name>
    <name type="common">APMV</name>
    <dbReference type="NCBI Taxonomy" id="212035"/>
    <lineage>
        <taxon>Viruses</taxon>
        <taxon>Varidnaviria</taxon>
        <taxon>Bamfordvirae</taxon>
        <taxon>Nucleocytoviricota</taxon>
        <taxon>Megaviricetes</taxon>
        <taxon>Imitervirales</taxon>
        <taxon>Mimiviridae</taxon>
        <taxon>Megamimivirinae</taxon>
        <taxon>Mimivirus</taxon>
        <taxon>Mimivirus bradfordmassiliense</taxon>
    </lineage>
</organism>
<organismHost>
    <name type="scientific">Acanthamoeba polyphaga</name>
    <name type="common">Amoeba</name>
    <dbReference type="NCBI Taxonomy" id="5757"/>
</organismHost>